<evidence type="ECO:0000313" key="3">
    <source>
        <dbReference type="Proteomes" id="UP000566324"/>
    </source>
</evidence>
<dbReference type="EMBL" id="JACHNZ010000038">
    <property type="protein sequence ID" value="MBB4633257.1"/>
    <property type="molecule type" value="Genomic_DNA"/>
</dbReference>
<dbReference type="InterPro" id="IPR029032">
    <property type="entry name" value="AhpD-like"/>
</dbReference>
<dbReference type="Gene3D" id="1.20.1290.10">
    <property type="entry name" value="AhpD-like"/>
    <property type="match status" value="1"/>
</dbReference>
<dbReference type="PANTHER" id="PTHR34846:SF11">
    <property type="entry name" value="4-CARBOXYMUCONOLACTONE DECARBOXYLASE FAMILY PROTEIN (AFU_ORTHOLOGUE AFUA_6G11590)"/>
    <property type="match status" value="1"/>
</dbReference>
<dbReference type="SUPFAM" id="SSF69118">
    <property type="entry name" value="AhpD-like"/>
    <property type="match status" value="1"/>
</dbReference>
<dbReference type="InterPro" id="IPR003779">
    <property type="entry name" value="CMD-like"/>
</dbReference>
<keyword evidence="2" id="KW-0575">Peroxidase</keyword>
<dbReference type="RefSeq" id="WP_184070701.1">
    <property type="nucleotide sequence ID" value="NZ_JACHNZ010000038.1"/>
</dbReference>
<proteinExistence type="predicted"/>
<dbReference type="Pfam" id="PF02627">
    <property type="entry name" value="CMD"/>
    <property type="match status" value="1"/>
</dbReference>
<keyword evidence="3" id="KW-1185">Reference proteome</keyword>
<feature type="domain" description="Carboxymuconolactone decarboxylase-like" evidence="1">
    <location>
        <begin position="35"/>
        <end position="113"/>
    </location>
</feature>
<keyword evidence="2" id="KW-0560">Oxidoreductase</keyword>
<accession>A0A7W7B5F1</accession>
<name>A0A7W7B5F1_9SPHN</name>
<protein>
    <submittedName>
        <fullName evidence="2">Alkylhydroperoxidase family enzyme</fullName>
    </submittedName>
</protein>
<comment type="caution">
    <text evidence="2">The sequence shown here is derived from an EMBL/GenBank/DDBJ whole genome shotgun (WGS) entry which is preliminary data.</text>
</comment>
<dbReference type="AlphaFoldDB" id="A0A7W7B5F1"/>
<reference evidence="2 3" key="1">
    <citation type="submission" date="2020-08" db="EMBL/GenBank/DDBJ databases">
        <title>Genomic Encyclopedia of Type Strains, Phase IV (KMG-IV): sequencing the most valuable type-strain genomes for metagenomic binning, comparative biology and taxonomic classification.</title>
        <authorList>
            <person name="Goeker M."/>
        </authorList>
    </citation>
    <scope>NUCLEOTIDE SEQUENCE [LARGE SCALE GENOMIC DNA]</scope>
    <source>
        <strain evidence="2 3">DSM 17328</strain>
    </source>
</reference>
<gene>
    <name evidence="2" type="ORF">GGQ98_002889</name>
</gene>
<dbReference type="PANTHER" id="PTHR34846">
    <property type="entry name" value="4-CARBOXYMUCONOLACTONE DECARBOXYLASE FAMILY PROTEIN (AFU_ORTHOLOGUE AFUA_6G11590)"/>
    <property type="match status" value="1"/>
</dbReference>
<evidence type="ECO:0000259" key="1">
    <source>
        <dbReference type="Pfam" id="PF02627"/>
    </source>
</evidence>
<dbReference type="GO" id="GO:0051920">
    <property type="term" value="F:peroxiredoxin activity"/>
    <property type="evidence" value="ECO:0007669"/>
    <property type="project" value="InterPro"/>
</dbReference>
<evidence type="ECO:0000313" key="2">
    <source>
        <dbReference type="EMBL" id="MBB4633257.1"/>
    </source>
</evidence>
<organism evidence="2 3">
    <name type="scientific">Sphingosinicella soli</name>
    <dbReference type="NCBI Taxonomy" id="333708"/>
    <lineage>
        <taxon>Bacteria</taxon>
        <taxon>Pseudomonadati</taxon>
        <taxon>Pseudomonadota</taxon>
        <taxon>Alphaproteobacteria</taxon>
        <taxon>Sphingomonadales</taxon>
        <taxon>Sphingosinicellaceae</taxon>
        <taxon>Sphingosinicella</taxon>
    </lineage>
</organism>
<sequence>MLIQPIDPATATPAQAAVLAVTPPINLFRLLVHAPPLAKRIAGLGGAVMDGTIDPILRELVALRVAHRAGAAYVRGQHLRVAELIGMPERLVAAAAEEAADVNAVERDVLALADAVVHRAALEPALQARLIEALGREHTMGLVVTAGYFSMIAGVTNAFSLPLEGEAVA</sequence>
<dbReference type="Proteomes" id="UP000566324">
    <property type="component" value="Unassembled WGS sequence"/>
</dbReference>